<accession>A0A2T5JBI0</accession>
<keyword evidence="2" id="KW-1185">Reference proteome</keyword>
<gene>
    <name evidence="1" type="ORF">C8P68_103388</name>
</gene>
<comment type="caution">
    <text evidence="1">The sequence shown here is derived from an EMBL/GenBank/DDBJ whole genome shotgun (WGS) entry which is preliminary data.</text>
</comment>
<name>A0A2T5JBI0_9SPHI</name>
<reference evidence="1 2" key="1">
    <citation type="submission" date="2018-04" db="EMBL/GenBank/DDBJ databases">
        <title>Genomic Encyclopedia of Archaeal and Bacterial Type Strains, Phase II (KMG-II): from individual species to whole genera.</title>
        <authorList>
            <person name="Goeker M."/>
        </authorList>
    </citation>
    <scope>NUCLEOTIDE SEQUENCE [LARGE SCALE GENOMIC DNA]</scope>
    <source>
        <strain evidence="1 2">DSM 26809</strain>
    </source>
</reference>
<evidence type="ECO:0000313" key="1">
    <source>
        <dbReference type="EMBL" id="PTQ98227.1"/>
    </source>
</evidence>
<sequence length="33" mass="4058">MLIEQVEHWVKQEAMKYMDTLRRGISRLLIKQI</sequence>
<dbReference type="Proteomes" id="UP000244168">
    <property type="component" value="Unassembled WGS sequence"/>
</dbReference>
<dbReference type="EMBL" id="QAOQ01000003">
    <property type="protein sequence ID" value="PTQ98227.1"/>
    <property type="molecule type" value="Genomic_DNA"/>
</dbReference>
<protein>
    <submittedName>
        <fullName evidence="1">Uncharacterized protein</fullName>
    </submittedName>
</protein>
<organism evidence="1 2">
    <name type="scientific">Mucilaginibacter yixingensis</name>
    <dbReference type="NCBI Taxonomy" id="1295612"/>
    <lineage>
        <taxon>Bacteria</taxon>
        <taxon>Pseudomonadati</taxon>
        <taxon>Bacteroidota</taxon>
        <taxon>Sphingobacteriia</taxon>
        <taxon>Sphingobacteriales</taxon>
        <taxon>Sphingobacteriaceae</taxon>
        <taxon>Mucilaginibacter</taxon>
    </lineage>
</organism>
<evidence type="ECO:0000313" key="2">
    <source>
        <dbReference type="Proteomes" id="UP000244168"/>
    </source>
</evidence>
<proteinExistence type="predicted"/>
<dbReference type="AlphaFoldDB" id="A0A2T5JBI0"/>